<accession>A0A061DL69</accession>
<dbReference type="InParanoid" id="A0A061DL69"/>
<keyword evidence="3" id="KW-1185">Reference proteome</keyword>
<evidence type="ECO:0000313" key="3">
    <source>
        <dbReference type="Proteomes" id="UP000026915"/>
    </source>
</evidence>
<evidence type="ECO:0000313" key="2">
    <source>
        <dbReference type="EMBL" id="EOX93460.1"/>
    </source>
</evidence>
<dbReference type="Proteomes" id="UP000026915">
    <property type="component" value="Chromosome 1"/>
</dbReference>
<dbReference type="Gramene" id="EOX93460">
    <property type="protein sequence ID" value="EOX93460"/>
    <property type="gene ID" value="TCM_002330"/>
</dbReference>
<sequence>MATKLVQIDELMDHLPWMALPGQEAKLEKDGSIKTNHILSNDGNLDGQGRQELGPGESGSTKSNNSNMFHDKNGDARTIFYLDFILILIFPGDEIYWCYCLTPGSSRFMIDIICSIRKVSIHGDIIIDKWIHIYGILLYASLTMVKNLNRMTHKHSSCSSFLYKVQSGSTSYWGTQYFFPIPDDWGRIPPHLSMAASGGISLSCLGSRKSIPTYLNTQEYVRLNLLVKTFLDLLVA</sequence>
<feature type="compositionally biased region" description="Polar residues" evidence="1">
    <location>
        <begin position="58"/>
        <end position="68"/>
    </location>
</feature>
<evidence type="ECO:0000256" key="1">
    <source>
        <dbReference type="SAM" id="MobiDB-lite"/>
    </source>
</evidence>
<proteinExistence type="predicted"/>
<organism evidence="2 3">
    <name type="scientific">Theobroma cacao</name>
    <name type="common">Cacao</name>
    <name type="synonym">Cocoa</name>
    <dbReference type="NCBI Taxonomy" id="3641"/>
    <lineage>
        <taxon>Eukaryota</taxon>
        <taxon>Viridiplantae</taxon>
        <taxon>Streptophyta</taxon>
        <taxon>Embryophyta</taxon>
        <taxon>Tracheophyta</taxon>
        <taxon>Spermatophyta</taxon>
        <taxon>Magnoliopsida</taxon>
        <taxon>eudicotyledons</taxon>
        <taxon>Gunneridae</taxon>
        <taxon>Pentapetalae</taxon>
        <taxon>rosids</taxon>
        <taxon>malvids</taxon>
        <taxon>Malvales</taxon>
        <taxon>Malvaceae</taxon>
        <taxon>Byttnerioideae</taxon>
        <taxon>Theobroma</taxon>
    </lineage>
</organism>
<protein>
    <submittedName>
        <fullName evidence="2">Uncharacterized protein</fullName>
    </submittedName>
</protein>
<dbReference type="EMBL" id="CM001879">
    <property type="protein sequence ID" value="EOX93460.1"/>
    <property type="molecule type" value="Genomic_DNA"/>
</dbReference>
<dbReference type="HOGENOM" id="CLU_1177181_0_0_1"/>
<dbReference type="AlphaFoldDB" id="A0A061DL69"/>
<feature type="region of interest" description="Disordered" evidence="1">
    <location>
        <begin position="39"/>
        <end position="68"/>
    </location>
</feature>
<name>A0A061DL69_THECC</name>
<gene>
    <name evidence="2" type="ORF">TCM_002330</name>
</gene>
<reference evidence="2 3" key="1">
    <citation type="journal article" date="2013" name="Genome Biol.">
        <title>The genome sequence of the most widely cultivated cacao type and its use to identify candidate genes regulating pod color.</title>
        <authorList>
            <person name="Motamayor J.C."/>
            <person name="Mockaitis K."/>
            <person name="Schmutz J."/>
            <person name="Haiminen N."/>
            <person name="Iii D.L."/>
            <person name="Cornejo O."/>
            <person name="Findley S.D."/>
            <person name="Zheng P."/>
            <person name="Utro F."/>
            <person name="Royaert S."/>
            <person name="Saski C."/>
            <person name="Jenkins J."/>
            <person name="Podicheti R."/>
            <person name="Zhao M."/>
            <person name="Scheffler B.E."/>
            <person name="Stack J.C."/>
            <person name="Feltus F.A."/>
            <person name="Mustiga G.M."/>
            <person name="Amores F."/>
            <person name="Phillips W."/>
            <person name="Marelli J.P."/>
            <person name="May G.D."/>
            <person name="Shapiro H."/>
            <person name="Ma J."/>
            <person name="Bustamante C.D."/>
            <person name="Schnell R.J."/>
            <person name="Main D."/>
            <person name="Gilbert D."/>
            <person name="Parida L."/>
            <person name="Kuhn D.N."/>
        </authorList>
    </citation>
    <scope>NUCLEOTIDE SEQUENCE [LARGE SCALE GENOMIC DNA]</scope>
    <source>
        <strain evidence="3">cv. Matina 1-6</strain>
    </source>
</reference>